<name>A0A971M5Q5_9BACT</name>
<dbReference type="InterPro" id="IPR015421">
    <property type="entry name" value="PyrdxlP-dep_Trfase_major"/>
</dbReference>
<dbReference type="EMBL" id="JAAYEE010000231">
    <property type="protein sequence ID" value="NLW36284.1"/>
    <property type="molecule type" value="Genomic_DNA"/>
</dbReference>
<dbReference type="CDD" id="cd00616">
    <property type="entry name" value="AHBA_syn"/>
    <property type="match status" value="1"/>
</dbReference>
<dbReference type="PANTHER" id="PTHR30244:SF34">
    <property type="entry name" value="DTDP-4-AMINO-4,6-DIDEOXYGALACTOSE TRANSAMINASE"/>
    <property type="match status" value="1"/>
</dbReference>
<reference evidence="5" key="2">
    <citation type="submission" date="2020-01" db="EMBL/GenBank/DDBJ databases">
        <authorList>
            <person name="Campanaro S."/>
        </authorList>
    </citation>
    <scope>NUCLEOTIDE SEQUENCE</scope>
    <source>
        <strain evidence="5">AS06rmzACSIP_7</strain>
    </source>
</reference>
<dbReference type="Gene3D" id="3.40.640.10">
    <property type="entry name" value="Type I PLP-dependent aspartate aminotransferase-like (Major domain)"/>
    <property type="match status" value="1"/>
</dbReference>
<comment type="similarity">
    <text evidence="1 4">Belongs to the DegT/DnrJ/EryC1 family.</text>
</comment>
<evidence type="ECO:0000313" key="5">
    <source>
        <dbReference type="EMBL" id="NLW36284.1"/>
    </source>
</evidence>
<dbReference type="Proteomes" id="UP000777265">
    <property type="component" value="Unassembled WGS sequence"/>
</dbReference>
<evidence type="ECO:0000256" key="2">
    <source>
        <dbReference type="PIRSR" id="PIRSR000390-1"/>
    </source>
</evidence>
<dbReference type="InterPro" id="IPR000653">
    <property type="entry name" value="DegT/StrS_aminotransferase"/>
</dbReference>
<gene>
    <name evidence="5" type="ORF">GXY80_12545</name>
</gene>
<evidence type="ECO:0000313" key="6">
    <source>
        <dbReference type="Proteomes" id="UP000777265"/>
    </source>
</evidence>
<evidence type="ECO:0000256" key="1">
    <source>
        <dbReference type="ARBA" id="ARBA00037999"/>
    </source>
</evidence>
<keyword evidence="5" id="KW-0808">Transferase</keyword>
<dbReference type="GO" id="GO:0008483">
    <property type="term" value="F:transaminase activity"/>
    <property type="evidence" value="ECO:0007669"/>
    <property type="project" value="UniProtKB-KW"/>
</dbReference>
<proteinExistence type="inferred from homology"/>
<evidence type="ECO:0000256" key="3">
    <source>
        <dbReference type="PIRSR" id="PIRSR000390-2"/>
    </source>
</evidence>
<evidence type="ECO:0000256" key="4">
    <source>
        <dbReference type="RuleBase" id="RU004508"/>
    </source>
</evidence>
<dbReference type="InterPro" id="IPR015422">
    <property type="entry name" value="PyrdxlP-dep_Trfase_small"/>
</dbReference>
<dbReference type="PANTHER" id="PTHR30244">
    <property type="entry name" value="TRANSAMINASE"/>
    <property type="match status" value="1"/>
</dbReference>
<sequence length="385" mass="42252">MRDGPARIFLSPPHMTGREMDFIRDVFESNWIAPLGPHVDAFEQEMAAYVGVKSALALSSGTAAIHLGLRLLGAGSGDIVFCSSLTFSASANPIMYVGASPVFIDSAPHTWNMCPEALKLAFEAAEKESRLPKAVIVVDLYGQSADYDPIIEICDHYGVPVLSDATEALGATYKGKKCGALGKLAALSFNGNKIITTSGGGMLLSDDENLIAKASFWATQARDPAPHYQHSEVGYNYRLSNILAAVGRPQLQEIETRVQKRREIFDRYQEALDQIPGVDFMPEASYGRANRWLTVMTLDPKITGLKPMDIIQKLEENNIESRPVWKPMHLQPVFEKYPFFTAEKSKPFGENAFETSLCLPSGTSLCRSDTNRIIAIISKALGSRD</sequence>
<protein>
    <submittedName>
        <fullName evidence="5">Pyridoxal phosphate-dependent aminotransferase</fullName>
    </submittedName>
</protein>
<keyword evidence="3 4" id="KW-0663">Pyridoxal phosphate</keyword>
<keyword evidence="5" id="KW-0032">Aminotransferase</keyword>
<dbReference type="SUPFAM" id="SSF53383">
    <property type="entry name" value="PLP-dependent transferases"/>
    <property type="match status" value="1"/>
</dbReference>
<dbReference type="GO" id="GO:0030170">
    <property type="term" value="F:pyridoxal phosphate binding"/>
    <property type="evidence" value="ECO:0007669"/>
    <property type="project" value="TreeGrafter"/>
</dbReference>
<dbReference type="Pfam" id="PF01041">
    <property type="entry name" value="DegT_DnrJ_EryC1"/>
    <property type="match status" value="1"/>
</dbReference>
<feature type="modified residue" description="N6-(pyridoxal phosphate)lysine" evidence="3">
    <location>
        <position position="193"/>
    </location>
</feature>
<organism evidence="5 6">
    <name type="scientific">Syntrophorhabdus aromaticivorans</name>
    <dbReference type="NCBI Taxonomy" id="328301"/>
    <lineage>
        <taxon>Bacteria</taxon>
        <taxon>Pseudomonadati</taxon>
        <taxon>Thermodesulfobacteriota</taxon>
        <taxon>Syntrophorhabdia</taxon>
        <taxon>Syntrophorhabdales</taxon>
        <taxon>Syntrophorhabdaceae</taxon>
        <taxon>Syntrophorhabdus</taxon>
    </lineage>
</organism>
<dbReference type="InterPro" id="IPR015424">
    <property type="entry name" value="PyrdxlP-dep_Trfase"/>
</dbReference>
<accession>A0A971M5Q5</accession>
<dbReference type="AlphaFoldDB" id="A0A971M5Q5"/>
<dbReference type="PIRSF" id="PIRSF000390">
    <property type="entry name" value="PLP_StrS"/>
    <property type="match status" value="1"/>
</dbReference>
<dbReference type="GO" id="GO:0000271">
    <property type="term" value="P:polysaccharide biosynthetic process"/>
    <property type="evidence" value="ECO:0007669"/>
    <property type="project" value="TreeGrafter"/>
</dbReference>
<dbReference type="Gene3D" id="3.90.1150.10">
    <property type="entry name" value="Aspartate Aminotransferase, domain 1"/>
    <property type="match status" value="1"/>
</dbReference>
<reference evidence="5" key="1">
    <citation type="journal article" date="2020" name="Biotechnol. Biofuels">
        <title>New insights from the biogas microbiome by comprehensive genome-resolved metagenomics of nearly 1600 species originating from multiple anaerobic digesters.</title>
        <authorList>
            <person name="Campanaro S."/>
            <person name="Treu L."/>
            <person name="Rodriguez-R L.M."/>
            <person name="Kovalovszki A."/>
            <person name="Ziels R.M."/>
            <person name="Maus I."/>
            <person name="Zhu X."/>
            <person name="Kougias P.G."/>
            <person name="Basile A."/>
            <person name="Luo G."/>
            <person name="Schluter A."/>
            <person name="Konstantinidis K.T."/>
            <person name="Angelidaki I."/>
        </authorList>
    </citation>
    <scope>NUCLEOTIDE SEQUENCE</scope>
    <source>
        <strain evidence="5">AS06rmzACSIP_7</strain>
    </source>
</reference>
<feature type="active site" description="Proton acceptor" evidence="2">
    <location>
        <position position="193"/>
    </location>
</feature>
<comment type="caution">
    <text evidence="5">The sequence shown here is derived from an EMBL/GenBank/DDBJ whole genome shotgun (WGS) entry which is preliminary data.</text>
</comment>